<evidence type="ECO:0000256" key="6">
    <source>
        <dbReference type="PIRSR" id="PIRSR602401-1"/>
    </source>
</evidence>
<keyword evidence="8" id="KW-1133">Transmembrane helix</keyword>
<comment type="caution">
    <text evidence="9">The sequence shown here is derived from an EMBL/GenBank/DDBJ whole genome shotgun (WGS) entry which is preliminary data.</text>
</comment>
<keyword evidence="3 6" id="KW-0479">Metal-binding</keyword>
<dbReference type="PROSITE" id="PS00086">
    <property type="entry name" value="CYTOCHROME_P450"/>
    <property type="match status" value="1"/>
</dbReference>
<dbReference type="GO" id="GO:0020037">
    <property type="term" value="F:heme binding"/>
    <property type="evidence" value="ECO:0007669"/>
    <property type="project" value="InterPro"/>
</dbReference>
<dbReference type="PRINTS" id="PR00463">
    <property type="entry name" value="EP450I"/>
</dbReference>
<evidence type="ECO:0000256" key="1">
    <source>
        <dbReference type="ARBA" id="ARBA00001971"/>
    </source>
</evidence>
<dbReference type="InParanoid" id="A0A1Y2D9P0"/>
<dbReference type="Pfam" id="PF00067">
    <property type="entry name" value="p450"/>
    <property type="match status" value="1"/>
</dbReference>
<dbReference type="GO" id="GO:0005506">
    <property type="term" value="F:iron ion binding"/>
    <property type="evidence" value="ECO:0007669"/>
    <property type="project" value="InterPro"/>
</dbReference>
<keyword evidence="8" id="KW-0472">Membrane</keyword>
<evidence type="ECO:0000256" key="5">
    <source>
        <dbReference type="ARBA" id="ARBA00023004"/>
    </source>
</evidence>
<sequence>MDALQLPSTFQQISASALVSAIALALVSWTIYQRFFSPLAQIPGPLCARFGVGSWLSSRALRQDMGWMLFAEHEKHGAVVRTGRNTVSICDPSAISEIYRYGSDFAKTSFYTFFAASPGTLMSTLANRDHSEKRKAQSPAFTMTLLVELEELVDSCLDDLVALFDREIASAAKKGSDSATIELAETLQLLALDVVGELAFGRSFKLCEAGTDTQAFLPMLVSFTFSACLAGTHAWAGPSLLLYSRFKLKARGAGALRERAIECVNERVKQQASGAEQRKDILAKLFTAKNPDGSLYSTKQVTVTAGSILGAGSDTTAITMRALLRYIIGDKKIYDKVMSEIEGAIEEGNLNFPLTYAEGTKLSYFQACLKETLRLHPAVPWTLPRVVPEGGAVLAGHFFPAGTEVAMSPFVVHRRPEAFGEDAAFFRPERWLEADAETKKVMERNLITFGSGSRVCIGKNISLMEITKVVPTLLHKYDFAFTPRSPSSPHTLPGRGVDGVFNEKEPWHVVSQFFAIQSEFFVDVKERAV</sequence>
<evidence type="ECO:0000256" key="3">
    <source>
        <dbReference type="ARBA" id="ARBA00022723"/>
    </source>
</evidence>
<keyword evidence="4 7" id="KW-0560">Oxidoreductase</keyword>
<dbReference type="STRING" id="106004.A0A1Y2D9P0"/>
<dbReference type="PANTHER" id="PTHR24305">
    <property type="entry name" value="CYTOCHROME P450"/>
    <property type="match status" value="1"/>
</dbReference>
<dbReference type="Gene3D" id="1.10.630.10">
    <property type="entry name" value="Cytochrome P450"/>
    <property type="match status" value="1"/>
</dbReference>
<dbReference type="InterPro" id="IPR050121">
    <property type="entry name" value="Cytochrome_P450_monoxygenase"/>
</dbReference>
<proteinExistence type="inferred from homology"/>
<dbReference type="InterPro" id="IPR017972">
    <property type="entry name" value="Cyt_P450_CS"/>
</dbReference>
<dbReference type="EMBL" id="MCGR01000088">
    <property type="protein sequence ID" value="ORY55968.1"/>
    <property type="molecule type" value="Genomic_DNA"/>
</dbReference>
<keyword evidence="5 6" id="KW-0408">Iron</keyword>
<keyword evidence="8" id="KW-0812">Transmembrane</keyword>
<feature type="transmembrane region" description="Helical" evidence="8">
    <location>
        <begin position="12"/>
        <end position="32"/>
    </location>
</feature>
<comment type="similarity">
    <text evidence="2 7">Belongs to the cytochrome P450 family.</text>
</comment>
<keyword evidence="10" id="KW-1185">Reference proteome</keyword>
<dbReference type="GO" id="GO:0016705">
    <property type="term" value="F:oxidoreductase activity, acting on paired donors, with incorporation or reduction of molecular oxygen"/>
    <property type="evidence" value="ECO:0007669"/>
    <property type="project" value="InterPro"/>
</dbReference>
<reference evidence="9 10" key="1">
    <citation type="submission" date="2016-07" db="EMBL/GenBank/DDBJ databases">
        <title>Pervasive Adenine N6-methylation of Active Genes in Fungi.</title>
        <authorList>
            <consortium name="DOE Joint Genome Institute"/>
            <person name="Mondo S.J."/>
            <person name="Dannebaum R.O."/>
            <person name="Kuo R.C."/>
            <person name="Labutti K."/>
            <person name="Haridas S."/>
            <person name="Kuo A."/>
            <person name="Salamov A."/>
            <person name="Ahrendt S.R."/>
            <person name="Lipzen A."/>
            <person name="Sullivan W."/>
            <person name="Andreopoulos W.B."/>
            <person name="Clum A."/>
            <person name="Lindquist E."/>
            <person name="Daum C."/>
            <person name="Ramamoorthy G.K."/>
            <person name="Gryganskyi A."/>
            <person name="Culley D."/>
            <person name="Magnuson J.K."/>
            <person name="James T.Y."/>
            <person name="O'Malley M.A."/>
            <person name="Stajich J.E."/>
            <person name="Spatafora J.W."/>
            <person name="Visel A."/>
            <person name="Grigoriev I.V."/>
        </authorList>
    </citation>
    <scope>NUCLEOTIDE SEQUENCE [LARGE SCALE GENOMIC DNA]</scope>
    <source>
        <strain evidence="9 10">62-1032</strain>
    </source>
</reference>
<dbReference type="PRINTS" id="PR00385">
    <property type="entry name" value="P450"/>
</dbReference>
<dbReference type="PANTHER" id="PTHR24305:SF166">
    <property type="entry name" value="CYTOCHROME P450 12A4, MITOCHONDRIAL-RELATED"/>
    <property type="match status" value="1"/>
</dbReference>
<dbReference type="Proteomes" id="UP000193467">
    <property type="component" value="Unassembled WGS sequence"/>
</dbReference>
<dbReference type="InterPro" id="IPR036396">
    <property type="entry name" value="Cyt_P450_sf"/>
</dbReference>
<evidence type="ECO:0000313" key="10">
    <source>
        <dbReference type="Proteomes" id="UP000193467"/>
    </source>
</evidence>
<feature type="binding site" description="axial binding residue" evidence="6">
    <location>
        <position position="456"/>
    </location>
    <ligand>
        <name>heme</name>
        <dbReference type="ChEBI" id="CHEBI:30413"/>
    </ligand>
    <ligandPart>
        <name>Fe</name>
        <dbReference type="ChEBI" id="CHEBI:18248"/>
    </ligandPart>
</feature>
<dbReference type="GO" id="GO:0004497">
    <property type="term" value="F:monooxygenase activity"/>
    <property type="evidence" value="ECO:0007669"/>
    <property type="project" value="UniProtKB-KW"/>
</dbReference>
<evidence type="ECO:0000256" key="4">
    <source>
        <dbReference type="ARBA" id="ARBA00023002"/>
    </source>
</evidence>
<comment type="cofactor">
    <cofactor evidence="1 6">
        <name>heme</name>
        <dbReference type="ChEBI" id="CHEBI:30413"/>
    </cofactor>
</comment>
<keyword evidence="7" id="KW-0503">Monooxygenase</keyword>
<evidence type="ECO:0000256" key="2">
    <source>
        <dbReference type="ARBA" id="ARBA00010617"/>
    </source>
</evidence>
<dbReference type="InterPro" id="IPR002401">
    <property type="entry name" value="Cyt_P450_E_grp-I"/>
</dbReference>
<protein>
    <submittedName>
        <fullName evidence="9">Cytochrome P450 oxidoreductase</fullName>
    </submittedName>
</protein>
<gene>
    <name evidence="9" type="ORF">BCR35DRAFT_355688</name>
</gene>
<name>A0A1Y2D9P0_9BASI</name>
<evidence type="ECO:0000256" key="7">
    <source>
        <dbReference type="RuleBase" id="RU000461"/>
    </source>
</evidence>
<dbReference type="SUPFAM" id="SSF48264">
    <property type="entry name" value="Cytochrome P450"/>
    <property type="match status" value="1"/>
</dbReference>
<dbReference type="CDD" id="cd11060">
    <property type="entry name" value="CYP57A1-like"/>
    <property type="match status" value="1"/>
</dbReference>
<dbReference type="AlphaFoldDB" id="A0A1Y2D9P0"/>
<evidence type="ECO:0000256" key="8">
    <source>
        <dbReference type="SAM" id="Phobius"/>
    </source>
</evidence>
<keyword evidence="6 7" id="KW-0349">Heme</keyword>
<accession>A0A1Y2D9P0</accession>
<dbReference type="OrthoDB" id="1470350at2759"/>
<organism evidence="9 10">
    <name type="scientific">Leucosporidium creatinivorum</name>
    <dbReference type="NCBI Taxonomy" id="106004"/>
    <lineage>
        <taxon>Eukaryota</taxon>
        <taxon>Fungi</taxon>
        <taxon>Dikarya</taxon>
        <taxon>Basidiomycota</taxon>
        <taxon>Pucciniomycotina</taxon>
        <taxon>Microbotryomycetes</taxon>
        <taxon>Leucosporidiales</taxon>
        <taxon>Leucosporidium</taxon>
    </lineage>
</organism>
<evidence type="ECO:0000313" key="9">
    <source>
        <dbReference type="EMBL" id="ORY55968.1"/>
    </source>
</evidence>
<dbReference type="InterPro" id="IPR001128">
    <property type="entry name" value="Cyt_P450"/>
</dbReference>